<comment type="caution">
    <text evidence="1">The sequence shown here is derived from an EMBL/GenBank/DDBJ whole genome shotgun (WGS) entry which is preliminary data.</text>
</comment>
<dbReference type="EMBL" id="JACWMX010000005">
    <property type="protein sequence ID" value="MBD1394274.1"/>
    <property type="molecule type" value="Genomic_DNA"/>
</dbReference>
<reference evidence="1" key="1">
    <citation type="submission" date="2020-09" db="EMBL/GenBank/DDBJ databases">
        <title>Novel species of Mucilaginibacter isolated from a glacier on the Tibetan Plateau.</title>
        <authorList>
            <person name="Liu Q."/>
            <person name="Xin Y.-H."/>
        </authorList>
    </citation>
    <scope>NUCLEOTIDE SEQUENCE</scope>
    <source>
        <strain evidence="1">ZB1P21</strain>
    </source>
</reference>
<evidence type="ECO:0008006" key="3">
    <source>
        <dbReference type="Google" id="ProtNLM"/>
    </source>
</evidence>
<evidence type="ECO:0000313" key="1">
    <source>
        <dbReference type="EMBL" id="MBD1394274.1"/>
    </source>
</evidence>
<accession>A0A926NLG6</accession>
<protein>
    <recommendedName>
        <fullName evidence="3">DUF3168 domain-containing protein</fullName>
    </recommendedName>
</protein>
<proteinExistence type="predicted"/>
<keyword evidence="2" id="KW-1185">Reference proteome</keyword>
<name>A0A926NLG6_9SPHI</name>
<organism evidence="1 2">
    <name type="scientific">Mucilaginibacter glaciei</name>
    <dbReference type="NCBI Taxonomy" id="2772109"/>
    <lineage>
        <taxon>Bacteria</taxon>
        <taxon>Pseudomonadati</taxon>
        <taxon>Bacteroidota</taxon>
        <taxon>Sphingobacteriia</taxon>
        <taxon>Sphingobacteriales</taxon>
        <taxon>Sphingobacteriaceae</taxon>
        <taxon>Mucilaginibacter</taxon>
    </lineage>
</organism>
<dbReference type="AlphaFoldDB" id="A0A926NLG6"/>
<sequence>MKIPFLTTQQLLNELNLFSWIAEDNGELDEYETKPSVPPNCALITINVISTQDISDTRQMVKVAIVIRYWYSLAKTETSNKAPVEAVMRSLAYNDVPDAVYKKLQGYADDELDTFSRQSDVKETRRDSLQVRRMTYTTSYLDLGAEE</sequence>
<dbReference type="Proteomes" id="UP000619078">
    <property type="component" value="Unassembled WGS sequence"/>
</dbReference>
<evidence type="ECO:0000313" key="2">
    <source>
        <dbReference type="Proteomes" id="UP000619078"/>
    </source>
</evidence>
<gene>
    <name evidence="1" type="ORF">IDJ76_14285</name>
</gene>
<dbReference type="RefSeq" id="WP_191164010.1">
    <property type="nucleotide sequence ID" value="NZ_JACWMX010000005.1"/>
</dbReference>